<feature type="domain" description="PYST-C1-like N-terminal" evidence="3">
    <location>
        <begin position="731"/>
        <end position="771"/>
    </location>
</feature>
<evidence type="ECO:0000259" key="3">
    <source>
        <dbReference type="Pfam" id="PF09690"/>
    </source>
</evidence>
<dbReference type="InterPro" id="IPR006488">
    <property type="entry name" value="PYST-C1_N"/>
</dbReference>
<feature type="region of interest" description="Disordered" evidence="1">
    <location>
        <begin position="530"/>
        <end position="621"/>
    </location>
</feature>
<feature type="compositionally biased region" description="Low complexity" evidence="1">
    <location>
        <begin position="360"/>
        <end position="372"/>
    </location>
</feature>
<feature type="compositionally biased region" description="Polar residues" evidence="1">
    <location>
        <begin position="547"/>
        <end position="606"/>
    </location>
</feature>
<evidence type="ECO:0000256" key="1">
    <source>
        <dbReference type="SAM" id="MobiDB-lite"/>
    </source>
</evidence>
<keyword evidence="2" id="KW-0812">Transmembrane</keyword>
<organism evidence="4 5">
    <name type="scientific">Plasmodium vinckei petteri</name>
    <dbReference type="NCBI Taxonomy" id="138298"/>
    <lineage>
        <taxon>Eukaryota</taxon>
        <taxon>Sar</taxon>
        <taxon>Alveolata</taxon>
        <taxon>Apicomplexa</taxon>
        <taxon>Aconoidasida</taxon>
        <taxon>Haemosporida</taxon>
        <taxon>Plasmodiidae</taxon>
        <taxon>Plasmodium</taxon>
        <taxon>Plasmodium (Vinckeia)</taxon>
    </lineage>
</organism>
<dbReference type="Proteomes" id="UP000030659">
    <property type="component" value="Unassembled WGS sequence"/>
</dbReference>
<gene>
    <name evidence="4" type="ORF">YYG_04481</name>
</gene>
<proteinExistence type="predicted"/>
<feature type="region of interest" description="Disordered" evidence="1">
    <location>
        <begin position="232"/>
        <end position="454"/>
    </location>
</feature>
<feature type="compositionally biased region" description="Polar residues" evidence="1">
    <location>
        <begin position="250"/>
        <end position="283"/>
    </location>
</feature>
<keyword evidence="2" id="KW-0472">Membrane</keyword>
<evidence type="ECO:0000313" key="5">
    <source>
        <dbReference type="Proteomes" id="UP000030659"/>
    </source>
</evidence>
<feature type="compositionally biased region" description="Polar residues" evidence="1">
    <location>
        <begin position="445"/>
        <end position="454"/>
    </location>
</feature>
<protein>
    <recommendedName>
        <fullName evidence="3">PYST-C1-like N-terminal domain-containing protein</fullName>
    </recommendedName>
</protein>
<evidence type="ECO:0000256" key="2">
    <source>
        <dbReference type="SAM" id="Phobius"/>
    </source>
</evidence>
<feature type="transmembrane region" description="Helical" evidence="2">
    <location>
        <begin position="638"/>
        <end position="658"/>
    </location>
</feature>
<keyword evidence="2" id="KW-1133">Transmembrane helix</keyword>
<accession>W7AEM9</accession>
<feature type="compositionally biased region" description="Basic and acidic residues" evidence="1">
    <location>
        <begin position="232"/>
        <end position="244"/>
    </location>
</feature>
<feature type="region of interest" description="Disordered" evidence="1">
    <location>
        <begin position="747"/>
        <end position="772"/>
    </location>
</feature>
<name>W7AEM9_PLAVN</name>
<feature type="compositionally biased region" description="Low complexity" evidence="1">
    <location>
        <begin position="419"/>
        <end position="431"/>
    </location>
</feature>
<feature type="compositionally biased region" description="Polar residues" evidence="1">
    <location>
        <begin position="302"/>
        <end position="344"/>
    </location>
</feature>
<dbReference type="Pfam" id="PF09690">
    <property type="entry name" value="PYST-C1"/>
    <property type="match status" value="1"/>
</dbReference>
<dbReference type="AlphaFoldDB" id="W7AEM9"/>
<dbReference type="EMBL" id="KI965406">
    <property type="protein sequence ID" value="EUD70165.1"/>
    <property type="molecule type" value="Genomic_DNA"/>
</dbReference>
<sequence length="772" mass="84093">MDATYMCKAFLEVDSFFNGNNIVDKIKINRNPSVNQYCLNKKCETNRQRIAALSSDKLFKIHNKGKDKDNNIALDSAFGKYLRNNVKNVNYWNLLENISGVKNTNLKYMSEFYKLLNYICKTIINYQKNNAGKRSLILNSTEGSNQYMLLYENVSKCNSYLHFLDNLKRSYNRFRIQAIIKNRKDPKFATNLQTFTTLSGEDSYFAIGRQTYDFSDPKCQVQYDDNIFETMKKAQAQEKQKDSGVDGDNNKQSSQPQSSMDQTPSHPAGTGTSPSTPDNGTDTLESKDKILDGGQNKENTKESGQNNSDGDTINRESPPSDPTNPNGGTSISLTNQGDGSTGSASGIGDTDNGARDPDNVSVGGSYVNQVSQGGSGGSDSGQGAKDTESMGSGSGARGSNDGAKDIDNDPSNTGGVQGDQGDSVDGSSGDVGTTGNGTGETDNSLGTSETQGASWPSFDIGSSIFGIASKGVEQLNNAFAFFEEKKEQLTKVTDTIKNLYNTSVSNIKSTFNESINFFNGIIDHINSQPEKVDMPSTLDGNKPETDISGTDSSTFNNSPTPPKDSTQTPLLPSSKEQTNPHQSSQDSSGNKNSNQADHGPQKSLTSPVVKPRNPGAEVKGNGTTGIGDIYVLKEYKQIGISIIVILIPITLAIMYKYLSSGWRNELKRKKNLKKVINSIGGKRPVQIIIRSSSQKKQTKKSINSVYRGKFPLLNIYKLMQADPASSVRGFFRVTKKTIKNKGKNGIESKCEAQLNNNNNNNPKNGEDKKKKK</sequence>
<reference evidence="4 5" key="1">
    <citation type="submission" date="2013-02" db="EMBL/GenBank/DDBJ databases">
        <title>The Genome Sequence of Plasmodium vinckei petteri CR.</title>
        <authorList>
            <consortium name="The Broad Institute Genome Sequencing Platform"/>
            <consortium name="The Broad Institute Genome Sequencing Center for Infectious Disease"/>
            <person name="Neafsey D."/>
            <person name="Cheeseman I."/>
            <person name="Volkman S."/>
            <person name="Adams J."/>
            <person name="Walker B."/>
            <person name="Young S.K."/>
            <person name="Zeng Q."/>
            <person name="Gargeya S."/>
            <person name="Fitzgerald M."/>
            <person name="Haas B."/>
            <person name="Abouelleil A."/>
            <person name="Alvarado L."/>
            <person name="Arachchi H.M."/>
            <person name="Berlin A.M."/>
            <person name="Chapman S.B."/>
            <person name="Dewar J."/>
            <person name="Goldberg J."/>
            <person name="Griggs A."/>
            <person name="Gujja S."/>
            <person name="Hansen M."/>
            <person name="Howarth C."/>
            <person name="Imamovic A."/>
            <person name="Larimer J."/>
            <person name="McCowan C."/>
            <person name="Murphy C."/>
            <person name="Neiman D."/>
            <person name="Pearson M."/>
            <person name="Priest M."/>
            <person name="Roberts A."/>
            <person name="Saif S."/>
            <person name="Shea T."/>
            <person name="Sisk P."/>
            <person name="Sykes S."/>
            <person name="Wortman J."/>
            <person name="Nusbaum C."/>
            <person name="Birren B."/>
        </authorList>
    </citation>
    <scope>NUCLEOTIDE SEQUENCE [LARGE SCALE GENOMIC DNA]</scope>
    <source>
        <strain evidence="4 5">CR</strain>
    </source>
</reference>
<evidence type="ECO:0000313" key="4">
    <source>
        <dbReference type="EMBL" id="EUD70165.1"/>
    </source>
</evidence>